<dbReference type="InterPro" id="IPR014044">
    <property type="entry name" value="CAP_dom"/>
</dbReference>
<dbReference type="InterPro" id="IPR035940">
    <property type="entry name" value="CAP_sf"/>
</dbReference>
<dbReference type="InterPro" id="IPR001283">
    <property type="entry name" value="CRISP-related"/>
</dbReference>
<dbReference type="PANTHER" id="PTHR10334">
    <property type="entry name" value="CYSTEINE-RICH SECRETORY PROTEIN-RELATED"/>
    <property type="match status" value="1"/>
</dbReference>
<dbReference type="Gene3D" id="3.40.33.10">
    <property type="entry name" value="CAP"/>
    <property type="match status" value="1"/>
</dbReference>
<keyword evidence="1" id="KW-0732">Signal</keyword>
<evidence type="ECO:0000259" key="2">
    <source>
        <dbReference type="SMART" id="SM00198"/>
    </source>
</evidence>
<evidence type="ECO:0000313" key="4">
    <source>
        <dbReference type="Proteomes" id="UP001208570"/>
    </source>
</evidence>
<dbReference type="PRINTS" id="PR00837">
    <property type="entry name" value="V5TPXLIKE"/>
</dbReference>
<name>A0AAD9IWR1_9ANNE</name>
<accession>A0AAD9IWR1</accession>
<organism evidence="3 4">
    <name type="scientific">Paralvinella palmiformis</name>
    <dbReference type="NCBI Taxonomy" id="53620"/>
    <lineage>
        <taxon>Eukaryota</taxon>
        <taxon>Metazoa</taxon>
        <taxon>Spiralia</taxon>
        <taxon>Lophotrochozoa</taxon>
        <taxon>Annelida</taxon>
        <taxon>Polychaeta</taxon>
        <taxon>Sedentaria</taxon>
        <taxon>Canalipalpata</taxon>
        <taxon>Terebellida</taxon>
        <taxon>Terebelliformia</taxon>
        <taxon>Alvinellidae</taxon>
        <taxon>Paralvinella</taxon>
    </lineage>
</organism>
<keyword evidence="4" id="KW-1185">Reference proteome</keyword>
<dbReference type="EMBL" id="JAODUP010001011">
    <property type="protein sequence ID" value="KAK2141963.1"/>
    <property type="molecule type" value="Genomic_DNA"/>
</dbReference>
<comment type="caution">
    <text evidence="3">The sequence shown here is derived from an EMBL/GenBank/DDBJ whole genome shotgun (WGS) entry which is preliminary data.</text>
</comment>
<feature type="domain" description="SCP" evidence="2">
    <location>
        <begin position="36"/>
        <end position="181"/>
    </location>
</feature>
<dbReference type="AlphaFoldDB" id="A0AAD9IWR1"/>
<dbReference type="SUPFAM" id="SSF55797">
    <property type="entry name" value="PR-1-like"/>
    <property type="match status" value="1"/>
</dbReference>
<proteinExistence type="predicted"/>
<feature type="signal peptide" evidence="1">
    <location>
        <begin position="1"/>
        <end position="21"/>
    </location>
</feature>
<sequence length="230" mass="25542">MAGDLAMLVIVFLALIGPGSGGRGTPEVGDRLPSAEQSRRILKIHNDLRRLQDAADMEYMEWSQSLAEISQDTATKCIFRSGNSGQEQIMSQNMAVLSSTTNITEMTSAVTWWYDDTYDVNTRYCKEPARCNQHLQLIWASTNEVGCAYSICDTLANAETNETSDNVTLFVCTYHLGLSTSGDSPRPFVPGPACSQCRSGADWCDMIEPRGLCRRMYEQTTTTTTTRIQY</sequence>
<dbReference type="Pfam" id="PF00188">
    <property type="entry name" value="CAP"/>
    <property type="match status" value="1"/>
</dbReference>
<feature type="chain" id="PRO_5042037618" description="SCP domain-containing protein" evidence="1">
    <location>
        <begin position="22"/>
        <end position="230"/>
    </location>
</feature>
<protein>
    <recommendedName>
        <fullName evidence="2">SCP domain-containing protein</fullName>
    </recommendedName>
</protein>
<dbReference type="SMART" id="SM00198">
    <property type="entry name" value="SCP"/>
    <property type="match status" value="1"/>
</dbReference>
<evidence type="ECO:0000256" key="1">
    <source>
        <dbReference type="SAM" id="SignalP"/>
    </source>
</evidence>
<evidence type="ECO:0000313" key="3">
    <source>
        <dbReference type="EMBL" id="KAK2141963.1"/>
    </source>
</evidence>
<gene>
    <name evidence="3" type="ORF">LSH36_1011g00014</name>
</gene>
<dbReference type="Proteomes" id="UP001208570">
    <property type="component" value="Unassembled WGS sequence"/>
</dbReference>
<reference evidence="3" key="1">
    <citation type="journal article" date="2023" name="Mol. Biol. Evol.">
        <title>Third-Generation Sequencing Reveals the Adaptive Role of the Epigenome in Three Deep-Sea Polychaetes.</title>
        <authorList>
            <person name="Perez M."/>
            <person name="Aroh O."/>
            <person name="Sun Y."/>
            <person name="Lan Y."/>
            <person name="Juniper S.K."/>
            <person name="Young C.R."/>
            <person name="Angers B."/>
            <person name="Qian P.Y."/>
        </authorList>
    </citation>
    <scope>NUCLEOTIDE SEQUENCE</scope>
    <source>
        <strain evidence="3">P08H-3</strain>
    </source>
</reference>